<proteinExistence type="predicted"/>
<accession>A0ABR3W6L8</accession>
<reference evidence="1 2" key="1">
    <citation type="journal article" date="2024" name="IMA Fungus">
        <title>IMA Genome - F19 : A genome assembly and annotation guide to empower mycologists, including annotated draft genome sequences of Ceratocystis pirilliformis, Diaporthe australafricana, Fusarium ophioides, Paecilomyces lecythidis, and Sporothrix stenoceras.</title>
        <authorList>
            <person name="Aylward J."/>
            <person name="Wilson A.M."/>
            <person name="Visagie C.M."/>
            <person name="Spraker J."/>
            <person name="Barnes I."/>
            <person name="Buitendag C."/>
            <person name="Ceriani C."/>
            <person name="Del Mar Angel L."/>
            <person name="du Plessis D."/>
            <person name="Fuchs T."/>
            <person name="Gasser K."/>
            <person name="Kramer D."/>
            <person name="Li W."/>
            <person name="Munsamy K."/>
            <person name="Piso A."/>
            <person name="Price J.L."/>
            <person name="Sonnekus B."/>
            <person name="Thomas C."/>
            <person name="van der Nest A."/>
            <person name="van Dijk A."/>
            <person name="van Heerden A."/>
            <person name="van Vuuren N."/>
            <person name="Yilmaz N."/>
            <person name="Duong T.A."/>
            <person name="van der Merwe N.A."/>
            <person name="Wingfield M.J."/>
            <person name="Wingfield B.D."/>
        </authorList>
    </citation>
    <scope>NUCLEOTIDE SEQUENCE [LARGE SCALE GENOMIC DNA]</scope>
    <source>
        <strain evidence="1 2">CMW 18300</strain>
    </source>
</reference>
<evidence type="ECO:0000313" key="2">
    <source>
        <dbReference type="Proteomes" id="UP001583177"/>
    </source>
</evidence>
<keyword evidence="2" id="KW-1185">Reference proteome</keyword>
<sequence>MSRPVSSKRLSREEIARDRFIWMVGYSLISSRRDQQVPVPPGNGPSTLLLDFVAFIDSCLDVLLPIAARAARAKQWTDKFHCLLENPG</sequence>
<comment type="caution">
    <text evidence="1">The sequence shown here is derived from an EMBL/GenBank/DDBJ whole genome shotgun (WGS) entry which is preliminary data.</text>
</comment>
<dbReference type="Proteomes" id="UP001583177">
    <property type="component" value="Unassembled WGS sequence"/>
</dbReference>
<protein>
    <submittedName>
        <fullName evidence="1">Uncharacterized protein</fullName>
    </submittedName>
</protein>
<name>A0ABR3W6L8_9PEZI</name>
<organism evidence="1 2">
    <name type="scientific">Diaporthe australafricana</name>
    <dbReference type="NCBI Taxonomy" id="127596"/>
    <lineage>
        <taxon>Eukaryota</taxon>
        <taxon>Fungi</taxon>
        <taxon>Dikarya</taxon>
        <taxon>Ascomycota</taxon>
        <taxon>Pezizomycotina</taxon>
        <taxon>Sordariomycetes</taxon>
        <taxon>Sordariomycetidae</taxon>
        <taxon>Diaporthales</taxon>
        <taxon>Diaporthaceae</taxon>
        <taxon>Diaporthe</taxon>
    </lineage>
</organism>
<gene>
    <name evidence="1" type="ORF">Daus18300_011416</name>
</gene>
<evidence type="ECO:0000313" key="1">
    <source>
        <dbReference type="EMBL" id="KAL1854495.1"/>
    </source>
</evidence>
<dbReference type="EMBL" id="JAWRVE010000138">
    <property type="protein sequence ID" value="KAL1854495.1"/>
    <property type="molecule type" value="Genomic_DNA"/>
</dbReference>